<gene>
    <name evidence="3" type="ORF">E0L32_009585</name>
</gene>
<organism evidence="3 4">
    <name type="scientific">Thyridium curvatum</name>
    <dbReference type="NCBI Taxonomy" id="1093900"/>
    <lineage>
        <taxon>Eukaryota</taxon>
        <taxon>Fungi</taxon>
        <taxon>Dikarya</taxon>
        <taxon>Ascomycota</taxon>
        <taxon>Pezizomycotina</taxon>
        <taxon>Sordariomycetes</taxon>
        <taxon>Sordariomycetidae</taxon>
        <taxon>Thyridiales</taxon>
        <taxon>Thyridiaceae</taxon>
        <taxon>Thyridium</taxon>
    </lineage>
</organism>
<keyword evidence="4" id="KW-1185">Reference proteome</keyword>
<dbReference type="EMBL" id="SKBQ01000070">
    <property type="protein sequence ID" value="TPX09006.1"/>
    <property type="molecule type" value="Genomic_DNA"/>
</dbReference>
<evidence type="ECO:0000313" key="4">
    <source>
        <dbReference type="Proteomes" id="UP000319257"/>
    </source>
</evidence>
<feature type="compositionally biased region" description="Basic and acidic residues" evidence="1">
    <location>
        <begin position="185"/>
        <end position="194"/>
    </location>
</feature>
<comment type="caution">
    <text evidence="3">The sequence shown here is derived from an EMBL/GenBank/DDBJ whole genome shotgun (WGS) entry which is preliminary data.</text>
</comment>
<dbReference type="SMART" id="SM00355">
    <property type="entry name" value="ZnF_C2H2"/>
    <property type="match status" value="2"/>
</dbReference>
<dbReference type="GeneID" id="41977032"/>
<dbReference type="PROSITE" id="PS00028">
    <property type="entry name" value="ZINC_FINGER_C2H2_1"/>
    <property type="match status" value="1"/>
</dbReference>
<dbReference type="Proteomes" id="UP000319257">
    <property type="component" value="Unassembled WGS sequence"/>
</dbReference>
<sequence>MKRSREPEESPSPSTPGSDDLEPPTPDERALPQGNHNNKIAELDLSDSETASSPAMRCFLHKDALFFGSYDEYESHYSKAHLNKCLECRKNFPSAHLLAVHIEECHDAFAAVRREKGEHTYTCFVEGCDRKCATPDKRRRHLIDKHLYPKNFFFAVTRDGIDGRQSLLQDGRYGHRRKSSGRHTSIKDEQRRASIAESSSSAEGKPKAAPAADKLESGETRAKATEDPREVPDVDMDDLTGAMSALKFVPPSIRFGRGGRAGFSRR</sequence>
<dbReference type="PANTHER" id="PTHR21354:SF0">
    <property type="entry name" value="ZINC FINGER PROTEIN 511"/>
    <property type="match status" value="1"/>
</dbReference>
<dbReference type="AlphaFoldDB" id="A0A507AQP1"/>
<dbReference type="STRING" id="1093900.A0A507AQP1"/>
<feature type="region of interest" description="Disordered" evidence="1">
    <location>
        <begin position="169"/>
        <end position="236"/>
    </location>
</feature>
<dbReference type="RefSeq" id="XP_030990717.1">
    <property type="nucleotide sequence ID" value="XM_031144567.1"/>
</dbReference>
<protein>
    <recommendedName>
        <fullName evidence="2">C2H2-type domain-containing protein</fullName>
    </recommendedName>
</protein>
<evidence type="ECO:0000256" key="1">
    <source>
        <dbReference type="SAM" id="MobiDB-lite"/>
    </source>
</evidence>
<accession>A0A507AQP1</accession>
<dbReference type="InterPro" id="IPR013087">
    <property type="entry name" value="Znf_C2H2_type"/>
</dbReference>
<evidence type="ECO:0000313" key="3">
    <source>
        <dbReference type="EMBL" id="TPX09006.1"/>
    </source>
</evidence>
<dbReference type="InterPro" id="IPR039258">
    <property type="entry name" value="ZNF511"/>
</dbReference>
<dbReference type="InParanoid" id="A0A507AQP1"/>
<dbReference type="OrthoDB" id="18440at2759"/>
<feature type="domain" description="C2H2-type" evidence="2">
    <location>
        <begin position="85"/>
        <end position="106"/>
    </location>
</feature>
<feature type="region of interest" description="Disordered" evidence="1">
    <location>
        <begin position="1"/>
        <end position="39"/>
    </location>
</feature>
<feature type="compositionally biased region" description="Basic and acidic residues" evidence="1">
    <location>
        <begin position="213"/>
        <end position="232"/>
    </location>
</feature>
<reference evidence="3 4" key="1">
    <citation type="submission" date="2019-06" db="EMBL/GenBank/DDBJ databases">
        <title>Draft genome sequence of the filamentous fungus Phialemoniopsis curvata isolated from diesel fuel.</title>
        <authorList>
            <person name="Varaljay V.A."/>
            <person name="Lyon W.J."/>
            <person name="Crouch A.L."/>
            <person name="Drake C.E."/>
            <person name="Hollomon J.M."/>
            <person name="Nadeau L.J."/>
            <person name="Nunn H.S."/>
            <person name="Stevenson B.S."/>
            <person name="Bojanowski C.L."/>
            <person name="Crookes-Goodson W.J."/>
        </authorList>
    </citation>
    <scope>NUCLEOTIDE SEQUENCE [LARGE SCALE GENOMIC DNA]</scope>
    <source>
        <strain evidence="3 4">D216</strain>
    </source>
</reference>
<proteinExistence type="predicted"/>
<evidence type="ECO:0000259" key="2">
    <source>
        <dbReference type="PROSITE" id="PS00028"/>
    </source>
</evidence>
<dbReference type="PANTHER" id="PTHR21354">
    <property type="entry name" value="ZINC FINGER PROTEIN 511"/>
    <property type="match status" value="1"/>
</dbReference>
<name>A0A507AQP1_9PEZI</name>